<protein>
    <submittedName>
        <fullName evidence="1">Uncharacterized protein</fullName>
    </submittedName>
</protein>
<dbReference type="Proteomes" id="UP000292052">
    <property type="component" value="Unassembled WGS sequence"/>
</dbReference>
<evidence type="ECO:0000313" key="2">
    <source>
        <dbReference type="Proteomes" id="UP000292052"/>
    </source>
</evidence>
<organism evidence="1 2">
    <name type="scientific">Asbolus verrucosus</name>
    <name type="common">Desert ironclad beetle</name>
    <dbReference type="NCBI Taxonomy" id="1661398"/>
    <lineage>
        <taxon>Eukaryota</taxon>
        <taxon>Metazoa</taxon>
        <taxon>Ecdysozoa</taxon>
        <taxon>Arthropoda</taxon>
        <taxon>Hexapoda</taxon>
        <taxon>Insecta</taxon>
        <taxon>Pterygota</taxon>
        <taxon>Neoptera</taxon>
        <taxon>Endopterygota</taxon>
        <taxon>Coleoptera</taxon>
        <taxon>Polyphaga</taxon>
        <taxon>Cucujiformia</taxon>
        <taxon>Tenebrionidae</taxon>
        <taxon>Pimeliinae</taxon>
        <taxon>Asbolus</taxon>
    </lineage>
</organism>
<dbReference type="AlphaFoldDB" id="A0A482WET5"/>
<accession>A0A482WET5</accession>
<gene>
    <name evidence="1" type="ORF">BDFB_014113</name>
</gene>
<name>A0A482WET5_ASBVE</name>
<dbReference type="EMBL" id="QDEB01001305">
    <property type="protein sequence ID" value="RZC43193.1"/>
    <property type="molecule type" value="Genomic_DNA"/>
</dbReference>
<comment type="caution">
    <text evidence="1">The sequence shown here is derived from an EMBL/GenBank/DDBJ whole genome shotgun (WGS) entry which is preliminary data.</text>
</comment>
<sequence>MRSESMTSPSITDRRVASAAPGDIPEVTAVLCGGHAVMVL</sequence>
<evidence type="ECO:0000313" key="1">
    <source>
        <dbReference type="EMBL" id="RZC43193.1"/>
    </source>
</evidence>
<reference evidence="1 2" key="1">
    <citation type="submission" date="2017-03" db="EMBL/GenBank/DDBJ databases">
        <title>Genome of the blue death feigning beetle - Asbolus verrucosus.</title>
        <authorList>
            <person name="Rider S.D."/>
        </authorList>
    </citation>
    <scope>NUCLEOTIDE SEQUENCE [LARGE SCALE GENOMIC DNA]</scope>
    <source>
        <strain evidence="1">Butters</strain>
        <tissue evidence="1">Head and leg muscle</tissue>
    </source>
</reference>
<keyword evidence="2" id="KW-1185">Reference proteome</keyword>
<proteinExistence type="predicted"/>